<evidence type="ECO:0000313" key="5">
    <source>
        <dbReference type="Proteomes" id="UP000619244"/>
    </source>
</evidence>
<dbReference type="GO" id="GO:0004175">
    <property type="term" value="F:endopeptidase activity"/>
    <property type="evidence" value="ECO:0007669"/>
    <property type="project" value="UniProtKB-ARBA"/>
</dbReference>
<keyword evidence="4" id="KW-0378">Hydrolase</keyword>
<reference evidence="4" key="1">
    <citation type="journal article" date="2014" name="Int. J. Syst. Evol. Microbiol.">
        <title>Complete genome sequence of Corynebacterium casei LMG S-19264T (=DSM 44701T), isolated from a smear-ripened cheese.</title>
        <authorList>
            <consortium name="US DOE Joint Genome Institute (JGI-PGF)"/>
            <person name="Walter F."/>
            <person name="Albersmeier A."/>
            <person name="Kalinowski J."/>
            <person name="Ruckert C."/>
        </authorList>
    </citation>
    <scope>NUCLEOTIDE SEQUENCE</scope>
    <source>
        <strain evidence="4">JCM 4790</strain>
    </source>
</reference>
<feature type="region of interest" description="Disordered" evidence="1">
    <location>
        <begin position="1"/>
        <end position="22"/>
    </location>
</feature>
<dbReference type="Pfam" id="PF02517">
    <property type="entry name" value="Rce1-like"/>
    <property type="match status" value="1"/>
</dbReference>
<evidence type="ECO:0000256" key="1">
    <source>
        <dbReference type="SAM" id="MobiDB-lite"/>
    </source>
</evidence>
<dbReference type="RefSeq" id="WP_190192121.1">
    <property type="nucleotide sequence ID" value="NZ_BMVU01000023.1"/>
</dbReference>
<evidence type="ECO:0000313" key="4">
    <source>
        <dbReference type="EMBL" id="GGX86118.1"/>
    </source>
</evidence>
<feature type="transmembrane region" description="Helical" evidence="2">
    <location>
        <begin position="275"/>
        <end position="293"/>
    </location>
</feature>
<feature type="transmembrane region" description="Helical" evidence="2">
    <location>
        <begin position="117"/>
        <end position="138"/>
    </location>
</feature>
<keyword evidence="4" id="KW-0645">Protease</keyword>
<dbReference type="PANTHER" id="PTHR35797:SF1">
    <property type="entry name" value="PROTEASE"/>
    <property type="match status" value="1"/>
</dbReference>
<dbReference type="PANTHER" id="PTHR35797">
    <property type="entry name" value="PROTEASE-RELATED"/>
    <property type="match status" value="1"/>
</dbReference>
<feature type="domain" description="CAAX prenyl protease 2/Lysostaphin resistance protein A-like" evidence="3">
    <location>
        <begin position="154"/>
        <end position="256"/>
    </location>
</feature>
<keyword evidence="5" id="KW-1185">Reference proteome</keyword>
<keyword evidence="2" id="KW-1133">Transmembrane helix</keyword>
<keyword evidence="2" id="KW-0812">Transmembrane</keyword>
<proteinExistence type="predicted"/>
<sequence>MTLQAPGVDVGQPPHQPAEHPGTGVRALLRRRPLTSFFTLAFALSWIAWTPYVLSRNGLAAWDLTFPGGQLGSQLLGVLPGAYLGPIASALLVTAACDGREGLRAWRRRMTKFRVKWTWYAVVLVSVPAVLTAATSVLTGRAPAVPPVAVLAAFLPGLVLQMVTTGLAEEPGWREFAMPRMQDRYGPVTATLFVGVLWGAWHLPLFLTEWGGPGRDAFTVLEFLVTVVAFSFVMTWIFNRTGGSMPVVMLSHVSVNNFVSVAWTDVFPDAGPGYSGHAFLLASVVAAAVVLAATRGRLGLASPTPRSH</sequence>
<feature type="transmembrane region" description="Helical" evidence="2">
    <location>
        <begin position="245"/>
        <end position="263"/>
    </location>
</feature>
<accession>A0A918NPS3</accession>
<dbReference type="AlphaFoldDB" id="A0A918NPS3"/>
<dbReference type="GO" id="GO:0080120">
    <property type="term" value="P:CAAX-box protein maturation"/>
    <property type="evidence" value="ECO:0007669"/>
    <property type="project" value="UniProtKB-ARBA"/>
</dbReference>
<feature type="transmembrane region" description="Helical" evidence="2">
    <location>
        <begin position="144"/>
        <end position="164"/>
    </location>
</feature>
<reference evidence="4" key="2">
    <citation type="submission" date="2020-09" db="EMBL/GenBank/DDBJ databases">
        <authorList>
            <person name="Sun Q."/>
            <person name="Ohkuma M."/>
        </authorList>
    </citation>
    <scope>NUCLEOTIDE SEQUENCE</scope>
    <source>
        <strain evidence="4">JCM 4790</strain>
    </source>
</reference>
<dbReference type="Proteomes" id="UP000619244">
    <property type="component" value="Unassembled WGS sequence"/>
</dbReference>
<dbReference type="EMBL" id="BMVU01000023">
    <property type="protein sequence ID" value="GGX86118.1"/>
    <property type="molecule type" value="Genomic_DNA"/>
</dbReference>
<dbReference type="InterPro" id="IPR042150">
    <property type="entry name" value="MmRce1-like"/>
</dbReference>
<feature type="transmembrane region" description="Helical" evidence="2">
    <location>
        <begin position="34"/>
        <end position="54"/>
    </location>
</feature>
<feature type="transmembrane region" description="Helical" evidence="2">
    <location>
        <begin position="185"/>
        <end position="205"/>
    </location>
</feature>
<protein>
    <submittedName>
        <fullName evidence="4">CAAX amino protease</fullName>
    </submittedName>
</protein>
<comment type="caution">
    <text evidence="4">The sequence shown here is derived from an EMBL/GenBank/DDBJ whole genome shotgun (WGS) entry which is preliminary data.</text>
</comment>
<name>A0A918NPS3_9ACTN</name>
<organism evidence="4 5">
    <name type="scientific">Streptomyces minutiscleroticus</name>
    <dbReference type="NCBI Taxonomy" id="68238"/>
    <lineage>
        <taxon>Bacteria</taxon>
        <taxon>Bacillati</taxon>
        <taxon>Actinomycetota</taxon>
        <taxon>Actinomycetes</taxon>
        <taxon>Kitasatosporales</taxon>
        <taxon>Streptomycetaceae</taxon>
        <taxon>Streptomyces</taxon>
    </lineage>
</organism>
<feature type="transmembrane region" description="Helical" evidence="2">
    <location>
        <begin position="74"/>
        <end position="96"/>
    </location>
</feature>
<evidence type="ECO:0000256" key="2">
    <source>
        <dbReference type="SAM" id="Phobius"/>
    </source>
</evidence>
<dbReference type="GO" id="GO:0006508">
    <property type="term" value="P:proteolysis"/>
    <property type="evidence" value="ECO:0007669"/>
    <property type="project" value="UniProtKB-KW"/>
</dbReference>
<dbReference type="InterPro" id="IPR003675">
    <property type="entry name" value="Rce1/LyrA-like_dom"/>
</dbReference>
<evidence type="ECO:0000259" key="3">
    <source>
        <dbReference type="Pfam" id="PF02517"/>
    </source>
</evidence>
<keyword evidence="2" id="KW-0472">Membrane</keyword>
<gene>
    <name evidence="4" type="ORF">GCM10010358_45350</name>
</gene>
<feature type="transmembrane region" description="Helical" evidence="2">
    <location>
        <begin position="217"/>
        <end position="238"/>
    </location>
</feature>